<comment type="caution">
    <text evidence="1">The sequence shown here is derived from an EMBL/GenBank/DDBJ whole genome shotgun (WGS) entry which is preliminary data.</text>
</comment>
<evidence type="ECO:0000313" key="1">
    <source>
        <dbReference type="EMBL" id="GAH95068.1"/>
    </source>
</evidence>
<reference evidence="1" key="1">
    <citation type="journal article" date="2014" name="Front. Microbiol.">
        <title>High frequency of phylogenetically diverse reductive dehalogenase-homologous genes in deep subseafloor sedimentary metagenomes.</title>
        <authorList>
            <person name="Kawai M."/>
            <person name="Futagami T."/>
            <person name="Toyoda A."/>
            <person name="Takaki Y."/>
            <person name="Nishi S."/>
            <person name="Hori S."/>
            <person name="Arai W."/>
            <person name="Tsubouchi T."/>
            <person name="Morono Y."/>
            <person name="Uchiyama I."/>
            <person name="Ito T."/>
            <person name="Fujiyama A."/>
            <person name="Inagaki F."/>
            <person name="Takami H."/>
        </authorList>
    </citation>
    <scope>NUCLEOTIDE SEQUENCE</scope>
    <source>
        <strain evidence="1">Expedition CK06-06</strain>
    </source>
</reference>
<organism evidence="1">
    <name type="scientific">marine sediment metagenome</name>
    <dbReference type="NCBI Taxonomy" id="412755"/>
    <lineage>
        <taxon>unclassified sequences</taxon>
        <taxon>metagenomes</taxon>
        <taxon>ecological metagenomes</taxon>
    </lineage>
</organism>
<name>X1LLR9_9ZZZZ</name>
<sequence length="40" mass="4780">MIRLIVKNMSVLSFAQDRSTSPSLERYMTYPGIYYDYKIK</sequence>
<accession>X1LLR9</accession>
<dbReference type="EMBL" id="BARU01046953">
    <property type="protein sequence ID" value="GAH95068.1"/>
    <property type="molecule type" value="Genomic_DNA"/>
</dbReference>
<dbReference type="AlphaFoldDB" id="X1LLR9"/>
<proteinExistence type="predicted"/>
<gene>
    <name evidence="1" type="ORF">S03H2_70587</name>
</gene>
<protein>
    <submittedName>
        <fullName evidence="1">Uncharacterized protein</fullName>
    </submittedName>
</protein>